<keyword evidence="2" id="KW-0732">Signal</keyword>
<feature type="chain" id="PRO_5040742435" description="Lipoprotein" evidence="2">
    <location>
        <begin position="23"/>
        <end position="171"/>
    </location>
</feature>
<evidence type="ECO:0000313" key="4">
    <source>
        <dbReference type="Proteomes" id="UP001143545"/>
    </source>
</evidence>
<evidence type="ECO:0008006" key="5">
    <source>
        <dbReference type="Google" id="ProtNLM"/>
    </source>
</evidence>
<dbReference type="RefSeq" id="WP_281754152.1">
    <property type="nucleotide sequence ID" value="NZ_BRVP01000010.1"/>
</dbReference>
<comment type="caution">
    <text evidence="3">The sequence shown here is derived from an EMBL/GenBank/DDBJ whole genome shotgun (WGS) entry which is preliminary data.</text>
</comment>
<dbReference type="PROSITE" id="PS51257">
    <property type="entry name" value="PROKAR_LIPOPROTEIN"/>
    <property type="match status" value="1"/>
</dbReference>
<dbReference type="Proteomes" id="UP001143545">
    <property type="component" value="Unassembled WGS sequence"/>
</dbReference>
<reference evidence="3" key="1">
    <citation type="submission" date="2022-07" db="EMBL/GenBank/DDBJ databases">
        <title>Taxonomy of Novel Oxalotrophic and Methylotrophic Bacteria.</title>
        <authorList>
            <person name="Sahin N."/>
            <person name="Tani A."/>
        </authorList>
    </citation>
    <scope>NUCLEOTIDE SEQUENCE</scope>
    <source>
        <strain evidence="3">AM327</strain>
    </source>
</reference>
<dbReference type="EMBL" id="BRVP01000010">
    <property type="protein sequence ID" value="GLB52695.1"/>
    <property type="molecule type" value="Genomic_DNA"/>
</dbReference>
<proteinExistence type="predicted"/>
<evidence type="ECO:0000256" key="1">
    <source>
        <dbReference type="SAM" id="MobiDB-lite"/>
    </source>
</evidence>
<feature type="compositionally biased region" description="Low complexity" evidence="1">
    <location>
        <begin position="24"/>
        <end position="36"/>
    </location>
</feature>
<accession>A0A9W6B6Y2</accession>
<dbReference type="AlphaFoldDB" id="A0A9W6B6Y2"/>
<feature type="signal peptide" evidence="2">
    <location>
        <begin position="1"/>
        <end position="22"/>
    </location>
</feature>
<feature type="region of interest" description="Disordered" evidence="1">
    <location>
        <begin position="22"/>
        <end position="51"/>
    </location>
</feature>
<protein>
    <recommendedName>
        <fullName evidence="5">Lipoprotein</fullName>
    </recommendedName>
</protein>
<name>A0A9W6B6Y2_9FLAO</name>
<evidence type="ECO:0000313" key="3">
    <source>
        <dbReference type="EMBL" id="GLB52695.1"/>
    </source>
</evidence>
<gene>
    <name evidence="3" type="ORF">NBRC110019_17350</name>
</gene>
<sequence length="171" mass="19933">MNRKTFILAALLTGLVSCNAQQKNESTTNPTTAENTTKQETPKGNWTVNKEFDENGNLTSYDSIYTYGYSSDGNDTLPFNNKEEVMKHFQQYFGNTQMPSQFMNQFFSDSLGVNENFFDKNFFSNRMFSDDFQKQIQQMDSLRNSYLQQYQSQIWDNKKQNSKTTNKKNKA</sequence>
<evidence type="ECO:0000256" key="2">
    <source>
        <dbReference type="SAM" id="SignalP"/>
    </source>
</evidence>
<keyword evidence="4" id="KW-1185">Reference proteome</keyword>
<feature type="compositionally biased region" description="Polar residues" evidence="1">
    <location>
        <begin position="38"/>
        <end position="48"/>
    </location>
</feature>
<organism evidence="3 4">
    <name type="scientific">Neptunitalea chrysea</name>
    <dbReference type="NCBI Taxonomy" id="1647581"/>
    <lineage>
        <taxon>Bacteria</taxon>
        <taxon>Pseudomonadati</taxon>
        <taxon>Bacteroidota</taxon>
        <taxon>Flavobacteriia</taxon>
        <taxon>Flavobacteriales</taxon>
        <taxon>Flavobacteriaceae</taxon>
        <taxon>Neptunitalea</taxon>
    </lineage>
</organism>